<evidence type="ECO:0000313" key="2">
    <source>
        <dbReference type="EMBL" id="KRX15215.1"/>
    </source>
</evidence>
<protein>
    <submittedName>
        <fullName evidence="2">Uncharacterized protein</fullName>
    </submittedName>
</protein>
<comment type="caution">
    <text evidence="2">The sequence shown here is derived from an EMBL/GenBank/DDBJ whole genome shotgun (WGS) entry which is preliminary data.</text>
</comment>
<keyword evidence="1" id="KW-0812">Transmembrane</keyword>
<name>A0A0V0RLB5_9BILA</name>
<reference evidence="2 3" key="1">
    <citation type="submission" date="2015-01" db="EMBL/GenBank/DDBJ databases">
        <title>Evolution of Trichinella species and genotypes.</title>
        <authorList>
            <person name="Korhonen P.K."/>
            <person name="Edoardo P."/>
            <person name="Giuseppe L.R."/>
            <person name="Gasser R.B."/>
        </authorList>
    </citation>
    <scope>NUCLEOTIDE SEQUENCE [LARGE SCALE GENOMIC DNA]</scope>
    <source>
        <strain evidence="2">ISS37</strain>
    </source>
</reference>
<evidence type="ECO:0000313" key="3">
    <source>
        <dbReference type="Proteomes" id="UP000054630"/>
    </source>
</evidence>
<dbReference type="EMBL" id="JYDL01000137">
    <property type="protein sequence ID" value="KRX15215.1"/>
    <property type="molecule type" value="Genomic_DNA"/>
</dbReference>
<keyword evidence="1" id="KW-1133">Transmembrane helix</keyword>
<keyword evidence="1" id="KW-0472">Membrane</keyword>
<feature type="transmembrane region" description="Helical" evidence="1">
    <location>
        <begin position="42"/>
        <end position="66"/>
    </location>
</feature>
<organism evidence="2 3">
    <name type="scientific">Trichinella nelsoni</name>
    <dbReference type="NCBI Taxonomy" id="6336"/>
    <lineage>
        <taxon>Eukaryota</taxon>
        <taxon>Metazoa</taxon>
        <taxon>Ecdysozoa</taxon>
        <taxon>Nematoda</taxon>
        <taxon>Enoplea</taxon>
        <taxon>Dorylaimia</taxon>
        <taxon>Trichinellida</taxon>
        <taxon>Trichinellidae</taxon>
        <taxon>Trichinella</taxon>
    </lineage>
</organism>
<evidence type="ECO:0000256" key="1">
    <source>
        <dbReference type="SAM" id="Phobius"/>
    </source>
</evidence>
<dbReference type="Proteomes" id="UP000054630">
    <property type="component" value="Unassembled WGS sequence"/>
</dbReference>
<sequence length="67" mass="7904">MYTMRPLICRVNLTPELCPSRQICSKIIRLKRRRKLEENHSTILFTSVFSCQAVQVVVEFLSLLFFV</sequence>
<accession>A0A0V0RLB5</accession>
<keyword evidence="3" id="KW-1185">Reference proteome</keyword>
<gene>
    <name evidence="2" type="ORF">T07_5946</name>
</gene>
<proteinExistence type="predicted"/>
<dbReference type="AlphaFoldDB" id="A0A0V0RLB5"/>